<dbReference type="InterPro" id="IPR006074">
    <property type="entry name" value="GTP1-OBG_CS"/>
</dbReference>
<dbReference type="PROSITE" id="PS51710">
    <property type="entry name" value="G_OBG"/>
    <property type="match status" value="1"/>
</dbReference>
<comment type="cofactor">
    <cofactor evidence="1">
        <name>Mg(2+)</name>
        <dbReference type="ChEBI" id="CHEBI:18420"/>
    </cofactor>
</comment>
<gene>
    <name evidence="10" type="ORF">WJX75_007019</name>
</gene>
<dbReference type="NCBIfam" id="NF008955">
    <property type="entry name" value="PRK12297.1"/>
    <property type="match status" value="1"/>
</dbReference>
<feature type="domain" description="OBG-type G" evidence="7">
    <location>
        <begin position="163"/>
        <end position="333"/>
    </location>
</feature>
<evidence type="ECO:0000259" key="7">
    <source>
        <dbReference type="PROSITE" id="PS51710"/>
    </source>
</evidence>
<dbReference type="InterPro" id="IPR006169">
    <property type="entry name" value="GTP1_OBG_dom"/>
</dbReference>
<dbReference type="PRINTS" id="PR00326">
    <property type="entry name" value="GTP1OBG"/>
</dbReference>
<dbReference type="PROSITE" id="PS51881">
    <property type="entry name" value="OCT"/>
    <property type="match status" value="1"/>
</dbReference>
<evidence type="ECO:0008006" key="12">
    <source>
        <dbReference type="Google" id="ProtNLM"/>
    </source>
</evidence>
<proteinExistence type="inferred from homology"/>
<dbReference type="InterPro" id="IPR014100">
    <property type="entry name" value="GTP-bd_Obg/CgtA"/>
</dbReference>
<keyword evidence="3" id="KW-0479">Metal-binding</keyword>
<dbReference type="Gene3D" id="3.30.300.350">
    <property type="entry name" value="GTP-binding protein OBG, C-terminal domain"/>
    <property type="match status" value="1"/>
</dbReference>
<dbReference type="Gene3D" id="3.40.50.300">
    <property type="entry name" value="P-loop containing nucleotide triphosphate hydrolases"/>
    <property type="match status" value="1"/>
</dbReference>
<dbReference type="Proteomes" id="UP001491310">
    <property type="component" value="Unassembled WGS sequence"/>
</dbReference>
<accession>A0ABR2YQC3</accession>
<dbReference type="SUPFAM" id="SSF52540">
    <property type="entry name" value="P-loop containing nucleoside triphosphate hydrolases"/>
    <property type="match status" value="1"/>
</dbReference>
<dbReference type="InterPro" id="IPR015349">
    <property type="entry name" value="OCT_dom"/>
</dbReference>
<keyword evidence="5" id="KW-0460">Magnesium</keyword>
<dbReference type="NCBIfam" id="TIGR02729">
    <property type="entry name" value="Obg_CgtA"/>
    <property type="match status" value="1"/>
</dbReference>
<evidence type="ECO:0000256" key="3">
    <source>
        <dbReference type="ARBA" id="ARBA00022723"/>
    </source>
</evidence>
<dbReference type="InterPro" id="IPR006073">
    <property type="entry name" value="GTP-bd"/>
</dbReference>
<keyword evidence="11" id="KW-1185">Reference proteome</keyword>
<dbReference type="InterPro" id="IPR036346">
    <property type="entry name" value="GTP-bd_prot_GTP1/OBG_C_sf"/>
</dbReference>
<comment type="similarity">
    <text evidence="2">Belongs to the TRAFAC class OBG-HflX-like GTPase superfamily. OBG GTPase family.</text>
</comment>
<dbReference type="PROSITE" id="PS00905">
    <property type="entry name" value="GTP1_OBG"/>
    <property type="match status" value="1"/>
</dbReference>
<dbReference type="InterPro" id="IPR027417">
    <property type="entry name" value="P-loop_NTPase"/>
</dbReference>
<sequence length="468" mass="50385">MRCFDTANIYVKAGDGGKGCVAFRREKHVPRGGPSGGNGGNGGNVWAVVDDSLNSLAAFRKQLHYRATPGSLGGGSNRHGSNGADLEIRVPPGTIMRQRDAPEDEPPLAELLTVGERAVLATGGRGGRGNASFKTGRNNAPTLAEFGETGVEMWVELELKLVADVGIIGVPNAGKSTLLSVLSNAKPKVADYPFTTLVPNLGVCEMDYSTTVFADIPGLLEGAHAGVGLGHEFLRHCQRTRALVHVIDGTSSDPIGDYKALCTELELFNATLLDKPQVVAYNKIDLPDSGDYIDEVREFLLGEGVPPEDIFAISAATGKGVKDLVRRVRIVLDELPVVEAVKTTDALNMRELPRRVSSADISDFTVTADPEADRRWIVTGEAIDRFAAMTNWDYYEATLRFQKVLDATGINKALRAKGVQEGDTVVVGTTELEWSEDQSEGALYAAWREEKKARGTAWQGSARWPHAV</sequence>
<dbReference type="NCBIfam" id="NF008954">
    <property type="entry name" value="PRK12296.1"/>
    <property type="match status" value="1"/>
</dbReference>
<dbReference type="SUPFAM" id="SSF82051">
    <property type="entry name" value="Obg GTP-binding protein N-terminal domain"/>
    <property type="match status" value="1"/>
</dbReference>
<dbReference type="InterPro" id="IPR045086">
    <property type="entry name" value="OBG_GTPase"/>
</dbReference>
<dbReference type="HAMAP" id="MF_01454">
    <property type="entry name" value="GTPase_Obg"/>
    <property type="match status" value="1"/>
</dbReference>
<dbReference type="PANTHER" id="PTHR11702">
    <property type="entry name" value="DEVELOPMENTALLY REGULATED GTP-BINDING PROTEIN-RELATED"/>
    <property type="match status" value="1"/>
</dbReference>
<protein>
    <recommendedName>
        <fullName evidence="12">GTP-binding protein Obg/CgtA</fullName>
    </recommendedName>
</protein>
<dbReference type="NCBIfam" id="TIGR03595">
    <property type="entry name" value="Obg_CgtA_exten"/>
    <property type="match status" value="1"/>
</dbReference>
<evidence type="ECO:0000259" key="8">
    <source>
        <dbReference type="PROSITE" id="PS51881"/>
    </source>
</evidence>
<evidence type="ECO:0000259" key="9">
    <source>
        <dbReference type="PROSITE" id="PS51883"/>
    </source>
</evidence>
<evidence type="ECO:0000256" key="1">
    <source>
        <dbReference type="ARBA" id="ARBA00001946"/>
    </source>
</evidence>
<feature type="domain" description="OCT" evidence="8">
    <location>
        <begin position="356"/>
        <end position="436"/>
    </location>
</feature>
<keyword evidence="4" id="KW-0547">Nucleotide-binding</keyword>
<dbReference type="InterPro" id="IPR031167">
    <property type="entry name" value="G_OBG"/>
</dbReference>
<name>A0ABR2YQC3_9CHLO</name>
<feature type="domain" description="Obg" evidence="9">
    <location>
        <begin position="1"/>
        <end position="162"/>
    </location>
</feature>
<evidence type="ECO:0000256" key="5">
    <source>
        <dbReference type="ARBA" id="ARBA00022842"/>
    </source>
</evidence>
<dbReference type="Pfam" id="PF01926">
    <property type="entry name" value="MMR_HSR1"/>
    <property type="match status" value="1"/>
</dbReference>
<dbReference type="PROSITE" id="PS51883">
    <property type="entry name" value="OBG"/>
    <property type="match status" value="1"/>
</dbReference>
<dbReference type="SUPFAM" id="SSF102741">
    <property type="entry name" value="Obg GTP-binding protein C-terminal domain"/>
    <property type="match status" value="1"/>
</dbReference>
<comment type="caution">
    <text evidence="10">The sequence shown here is derived from an EMBL/GenBank/DDBJ whole genome shotgun (WGS) entry which is preliminary data.</text>
</comment>
<dbReference type="InterPro" id="IPR036726">
    <property type="entry name" value="GTP1_OBG_dom_sf"/>
</dbReference>
<dbReference type="NCBIfam" id="NF008956">
    <property type="entry name" value="PRK12299.1"/>
    <property type="match status" value="1"/>
</dbReference>
<evidence type="ECO:0000256" key="6">
    <source>
        <dbReference type="ARBA" id="ARBA00023134"/>
    </source>
</evidence>
<keyword evidence="6" id="KW-0342">GTP-binding</keyword>
<organism evidence="10 11">
    <name type="scientific">Coccomyxa subellipsoidea</name>
    <dbReference type="NCBI Taxonomy" id="248742"/>
    <lineage>
        <taxon>Eukaryota</taxon>
        <taxon>Viridiplantae</taxon>
        <taxon>Chlorophyta</taxon>
        <taxon>core chlorophytes</taxon>
        <taxon>Trebouxiophyceae</taxon>
        <taxon>Trebouxiophyceae incertae sedis</taxon>
        <taxon>Coccomyxaceae</taxon>
        <taxon>Coccomyxa</taxon>
    </lineage>
</organism>
<evidence type="ECO:0000256" key="4">
    <source>
        <dbReference type="ARBA" id="ARBA00022741"/>
    </source>
</evidence>
<dbReference type="Gene3D" id="2.70.210.12">
    <property type="entry name" value="GTP1/OBG domain"/>
    <property type="match status" value="1"/>
</dbReference>
<dbReference type="CDD" id="cd01898">
    <property type="entry name" value="Obg"/>
    <property type="match status" value="1"/>
</dbReference>
<dbReference type="PANTHER" id="PTHR11702:SF44">
    <property type="entry name" value="GTP-BINDING PROTEIN OBGC, CHLOROPLASTIC"/>
    <property type="match status" value="1"/>
</dbReference>
<dbReference type="Pfam" id="PF09269">
    <property type="entry name" value="DUF1967"/>
    <property type="match status" value="1"/>
</dbReference>
<dbReference type="Pfam" id="PF01018">
    <property type="entry name" value="GTP1_OBG"/>
    <property type="match status" value="1"/>
</dbReference>
<evidence type="ECO:0000313" key="11">
    <source>
        <dbReference type="Proteomes" id="UP001491310"/>
    </source>
</evidence>
<dbReference type="EMBL" id="JALJOT010000007">
    <property type="protein sequence ID" value="KAK9909092.1"/>
    <property type="molecule type" value="Genomic_DNA"/>
</dbReference>
<evidence type="ECO:0000313" key="10">
    <source>
        <dbReference type="EMBL" id="KAK9909092.1"/>
    </source>
</evidence>
<reference evidence="10 11" key="1">
    <citation type="journal article" date="2024" name="Nat. Commun.">
        <title>Phylogenomics reveals the evolutionary origins of lichenization in chlorophyte algae.</title>
        <authorList>
            <person name="Puginier C."/>
            <person name="Libourel C."/>
            <person name="Otte J."/>
            <person name="Skaloud P."/>
            <person name="Haon M."/>
            <person name="Grisel S."/>
            <person name="Petersen M."/>
            <person name="Berrin J.G."/>
            <person name="Delaux P.M."/>
            <person name="Dal Grande F."/>
            <person name="Keller J."/>
        </authorList>
    </citation>
    <scope>NUCLEOTIDE SEQUENCE [LARGE SCALE GENOMIC DNA]</scope>
    <source>
        <strain evidence="10 11">SAG 216-7</strain>
    </source>
</reference>
<evidence type="ECO:0000256" key="2">
    <source>
        <dbReference type="ARBA" id="ARBA00007699"/>
    </source>
</evidence>